<organism evidence="1">
    <name type="scientific">viral metagenome</name>
    <dbReference type="NCBI Taxonomy" id="1070528"/>
    <lineage>
        <taxon>unclassified sequences</taxon>
        <taxon>metagenomes</taxon>
        <taxon>organismal metagenomes</taxon>
    </lineage>
</organism>
<dbReference type="AlphaFoldDB" id="A0A6C0D4H1"/>
<sequence length="277" mass="32585">MSAYCNSVFFGSRPVSIDELLPYMLIVSNKEKEMYNKVEIDTHEIIDETIEPTKNKEVIIETTQSETVQTEPILDIIVPKQQDTLFWCIYIAVFGYNDYLEVSRNYGVKELDIKKQIADFIQKTPTAFKNSNIKVTKVAIQEILSELLTSQKETSIMCLLAMIIKYHIHILLTDPTDRFYLEYYYDKDMDESPTYIIQKDTFGKYKVQLEPLSKEALAQWKSSRFALESYLKPLQAISLYKVSELEDIARRFELYNETKKYKKADLYNDICEAIRWR</sequence>
<protein>
    <submittedName>
        <fullName evidence="1">Uncharacterized protein</fullName>
    </submittedName>
</protein>
<evidence type="ECO:0000313" key="1">
    <source>
        <dbReference type="EMBL" id="QHT11004.1"/>
    </source>
</evidence>
<accession>A0A6C0D4H1</accession>
<name>A0A6C0D4H1_9ZZZZ</name>
<proteinExistence type="predicted"/>
<dbReference type="EMBL" id="MN739530">
    <property type="protein sequence ID" value="QHT11004.1"/>
    <property type="molecule type" value="Genomic_DNA"/>
</dbReference>
<reference evidence="1" key="1">
    <citation type="journal article" date="2020" name="Nature">
        <title>Giant virus diversity and host interactions through global metagenomics.</title>
        <authorList>
            <person name="Schulz F."/>
            <person name="Roux S."/>
            <person name="Paez-Espino D."/>
            <person name="Jungbluth S."/>
            <person name="Walsh D.A."/>
            <person name="Denef V.J."/>
            <person name="McMahon K.D."/>
            <person name="Konstantinidis K.T."/>
            <person name="Eloe-Fadrosh E.A."/>
            <person name="Kyrpides N.C."/>
            <person name="Woyke T."/>
        </authorList>
    </citation>
    <scope>NUCLEOTIDE SEQUENCE</scope>
    <source>
        <strain evidence="1">GVMAG-M-3300023174-111</strain>
    </source>
</reference>